<dbReference type="AlphaFoldDB" id="A0A0D2N3X2"/>
<dbReference type="OrthoDB" id="2654453at2759"/>
<evidence type="ECO:0000313" key="3">
    <source>
        <dbReference type="Proteomes" id="UP000054270"/>
    </source>
</evidence>
<gene>
    <name evidence="2" type="ORF">HYPSUDRAFT_209128</name>
</gene>
<dbReference type="EMBL" id="KN817704">
    <property type="protein sequence ID" value="KJA13944.1"/>
    <property type="molecule type" value="Genomic_DNA"/>
</dbReference>
<dbReference type="Proteomes" id="UP000054270">
    <property type="component" value="Unassembled WGS sequence"/>
</dbReference>
<evidence type="ECO:0000256" key="1">
    <source>
        <dbReference type="SAM" id="MobiDB-lite"/>
    </source>
</evidence>
<accession>A0A0D2N3X2</accession>
<proteinExistence type="predicted"/>
<feature type="region of interest" description="Disordered" evidence="1">
    <location>
        <begin position="120"/>
        <end position="142"/>
    </location>
</feature>
<keyword evidence="3" id="KW-1185">Reference proteome</keyword>
<protein>
    <submittedName>
        <fullName evidence="2">Uncharacterized protein</fullName>
    </submittedName>
</protein>
<name>A0A0D2N3X2_HYPSF</name>
<organism evidence="2 3">
    <name type="scientific">Hypholoma sublateritium (strain FD-334 SS-4)</name>
    <dbReference type="NCBI Taxonomy" id="945553"/>
    <lineage>
        <taxon>Eukaryota</taxon>
        <taxon>Fungi</taxon>
        <taxon>Dikarya</taxon>
        <taxon>Basidiomycota</taxon>
        <taxon>Agaricomycotina</taxon>
        <taxon>Agaricomycetes</taxon>
        <taxon>Agaricomycetidae</taxon>
        <taxon>Agaricales</taxon>
        <taxon>Agaricineae</taxon>
        <taxon>Strophariaceae</taxon>
        <taxon>Hypholoma</taxon>
    </lineage>
</organism>
<evidence type="ECO:0000313" key="2">
    <source>
        <dbReference type="EMBL" id="KJA13944.1"/>
    </source>
</evidence>
<sequence length="375" mass="40449">MVDELKDGGDRVQALAATENIEMPLIFSAMCRSGADEACSISVWRKNADTTSTGKKSAKATAQAQISMWALVLKTPSDQQQSMLSYALSHPDGPWCGVHPRLPPALMKICMSLAIHNMRTSASTPPSPHALNTNNTNPPRTPTLRRRIILHGARARTTPSHAALDTLAHRSWPPRTQPAPVTRWNTETAHWITAVQSRAVHAPWALCQSAVSGKYSKRGTAVLAAVVCPPSSRGAPHYCAECCAPAIAYVLGAHVLGEGAHPGRYFAELAGQPRRHWGPRRRGGVYRTGFALSRSLLGGEEAREGLWPQFSAVQTRRGSAWWAEWTQRPHRHRAGGAALRGVSGTKVGASCPCRHRGDACDALVVVVVMRASEGA</sequence>
<reference evidence="3" key="1">
    <citation type="submission" date="2014-04" db="EMBL/GenBank/DDBJ databases">
        <title>Evolutionary Origins and Diversification of the Mycorrhizal Mutualists.</title>
        <authorList>
            <consortium name="DOE Joint Genome Institute"/>
            <consortium name="Mycorrhizal Genomics Consortium"/>
            <person name="Kohler A."/>
            <person name="Kuo A."/>
            <person name="Nagy L.G."/>
            <person name="Floudas D."/>
            <person name="Copeland A."/>
            <person name="Barry K.W."/>
            <person name="Cichocki N."/>
            <person name="Veneault-Fourrey C."/>
            <person name="LaButti K."/>
            <person name="Lindquist E.A."/>
            <person name="Lipzen A."/>
            <person name="Lundell T."/>
            <person name="Morin E."/>
            <person name="Murat C."/>
            <person name="Riley R."/>
            <person name="Ohm R."/>
            <person name="Sun H."/>
            <person name="Tunlid A."/>
            <person name="Henrissat B."/>
            <person name="Grigoriev I.V."/>
            <person name="Hibbett D.S."/>
            <person name="Martin F."/>
        </authorList>
    </citation>
    <scope>NUCLEOTIDE SEQUENCE [LARGE SCALE GENOMIC DNA]</scope>
    <source>
        <strain evidence="3">FD-334 SS-4</strain>
    </source>
</reference>